<keyword evidence="1" id="KW-1133">Transmembrane helix</keyword>
<dbReference type="Gene3D" id="2.60.120.740">
    <property type="match status" value="1"/>
</dbReference>
<evidence type="ECO:0000313" key="3">
    <source>
        <dbReference type="EnsemblMetazoa" id="CapteP211533"/>
    </source>
</evidence>
<reference evidence="4" key="1">
    <citation type="submission" date="2012-12" db="EMBL/GenBank/DDBJ databases">
        <authorList>
            <person name="Hellsten U."/>
            <person name="Grimwood J."/>
            <person name="Chapman J.A."/>
            <person name="Shapiro H."/>
            <person name="Aerts A."/>
            <person name="Otillar R.P."/>
            <person name="Terry A.Y."/>
            <person name="Boore J.L."/>
            <person name="Simakov O."/>
            <person name="Marletaz F."/>
            <person name="Cho S.-J."/>
            <person name="Edsinger-Gonzales E."/>
            <person name="Havlak P."/>
            <person name="Kuo D.-H."/>
            <person name="Larsson T."/>
            <person name="Lv J."/>
            <person name="Arendt D."/>
            <person name="Savage R."/>
            <person name="Osoegawa K."/>
            <person name="de Jong P."/>
            <person name="Lindberg D.R."/>
            <person name="Seaver E.C."/>
            <person name="Weisblat D.A."/>
            <person name="Putnam N.H."/>
            <person name="Grigoriev I.V."/>
            <person name="Rokhsar D.S."/>
        </authorList>
    </citation>
    <scope>NUCLEOTIDE SEQUENCE</scope>
    <source>
        <strain evidence="4">I ESC-2004</strain>
    </source>
</reference>
<keyword evidence="1" id="KW-0472">Membrane</keyword>
<feature type="transmembrane region" description="Helical" evidence="1">
    <location>
        <begin position="327"/>
        <end position="350"/>
    </location>
</feature>
<dbReference type="HOGENOM" id="CLU_029488_3_0_1"/>
<dbReference type="EMBL" id="KB310812">
    <property type="protein sequence ID" value="ELT90695.1"/>
    <property type="molecule type" value="Genomic_DNA"/>
</dbReference>
<evidence type="ECO:0000313" key="4">
    <source>
        <dbReference type="Proteomes" id="UP000014760"/>
    </source>
</evidence>
<dbReference type="PANTHER" id="PTHR46780">
    <property type="entry name" value="PROTEIN EVA-1"/>
    <property type="match status" value="1"/>
</dbReference>
<dbReference type="EMBL" id="AMQN01014213">
    <property type="status" value="NOT_ANNOTATED_CDS"/>
    <property type="molecule type" value="Genomic_DNA"/>
</dbReference>
<dbReference type="Proteomes" id="UP000014760">
    <property type="component" value="Unassembled WGS sequence"/>
</dbReference>
<keyword evidence="4" id="KW-1185">Reference proteome</keyword>
<protein>
    <recommendedName>
        <fullName evidence="5">SUEL-type lectin domain-containing protein</fullName>
    </recommendedName>
</protein>
<sequence length="419" mass="46534">MDNMEPVTFTKIYLQGLVGILLCVHISVSLDISAEIDTEICAMEDFSAQCKYDEIMMITKASYGHIRLGRCAKRDFGHFGCYVDVTSFVSTQCTGKRVCELQIKDIAASSVLPDCAEGLLTFVEISHICIKGRPMNNLCNTINVGAAEQFFFSSQSIQLSCSSSSGPGYVTLEAQPGQTIHVKWVDFDDASQSHEYGGIVENGFEHAYETNINSNDQLEGVYISKSNAIVLVISQTRRNQIIKFFASGCVDIDIPHDADMVRTDNTMVVNCLQTEQVWNLKCIGTRWIGAIGTCKPPIVPPVLEIPVEDNLGAEKELEIDARLSNELFIGIVVASTVTLCGFVFVVGYLCTRGMKRRYLPNKDYEKCEMVAVDGTITRMLKNDNVQTWQNTMQPTMTRNDQVPVVAMDRDFITVNTNNL</sequence>
<reference evidence="2 4" key="2">
    <citation type="journal article" date="2013" name="Nature">
        <title>Insights into bilaterian evolution from three spiralian genomes.</title>
        <authorList>
            <person name="Simakov O."/>
            <person name="Marletaz F."/>
            <person name="Cho S.J."/>
            <person name="Edsinger-Gonzales E."/>
            <person name="Havlak P."/>
            <person name="Hellsten U."/>
            <person name="Kuo D.H."/>
            <person name="Larsson T."/>
            <person name="Lv J."/>
            <person name="Arendt D."/>
            <person name="Savage R."/>
            <person name="Osoegawa K."/>
            <person name="de Jong P."/>
            <person name="Grimwood J."/>
            <person name="Chapman J.A."/>
            <person name="Shapiro H."/>
            <person name="Aerts A."/>
            <person name="Otillar R.P."/>
            <person name="Terry A.Y."/>
            <person name="Boore J.L."/>
            <person name="Grigoriev I.V."/>
            <person name="Lindberg D.R."/>
            <person name="Seaver E.C."/>
            <person name="Weisblat D.A."/>
            <person name="Putnam N.H."/>
            <person name="Rokhsar D.S."/>
        </authorList>
    </citation>
    <scope>NUCLEOTIDE SEQUENCE</scope>
    <source>
        <strain evidence="2 4">I ESC-2004</strain>
    </source>
</reference>
<accession>R7THX2</accession>
<gene>
    <name evidence="2" type="ORF">CAPTEDRAFT_211533</name>
</gene>
<evidence type="ECO:0008006" key="5">
    <source>
        <dbReference type="Google" id="ProtNLM"/>
    </source>
</evidence>
<evidence type="ECO:0000313" key="2">
    <source>
        <dbReference type="EMBL" id="ELT90695.1"/>
    </source>
</evidence>
<dbReference type="InterPro" id="IPR043159">
    <property type="entry name" value="Lectin_gal-bd_sf"/>
</dbReference>
<dbReference type="AlphaFoldDB" id="R7THX2"/>
<evidence type="ECO:0000256" key="1">
    <source>
        <dbReference type="SAM" id="Phobius"/>
    </source>
</evidence>
<dbReference type="EnsemblMetazoa" id="CapteT211533">
    <property type="protein sequence ID" value="CapteP211533"/>
    <property type="gene ID" value="CapteG211533"/>
</dbReference>
<reference evidence="3" key="3">
    <citation type="submission" date="2015-06" db="UniProtKB">
        <authorList>
            <consortium name="EnsemblMetazoa"/>
        </authorList>
    </citation>
    <scope>IDENTIFICATION</scope>
</reference>
<keyword evidence="1" id="KW-0812">Transmembrane</keyword>
<proteinExistence type="predicted"/>
<name>R7THX2_CAPTE</name>
<organism evidence="2">
    <name type="scientific">Capitella teleta</name>
    <name type="common">Polychaete worm</name>
    <dbReference type="NCBI Taxonomy" id="283909"/>
    <lineage>
        <taxon>Eukaryota</taxon>
        <taxon>Metazoa</taxon>
        <taxon>Spiralia</taxon>
        <taxon>Lophotrochozoa</taxon>
        <taxon>Annelida</taxon>
        <taxon>Polychaeta</taxon>
        <taxon>Sedentaria</taxon>
        <taxon>Scolecida</taxon>
        <taxon>Capitellidae</taxon>
        <taxon>Capitella</taxon>
    </lineage>
</organism>